<accession>A0A7L4ZLX5</accession>
<name>A0A7L4ZLX5_9FLAO</name>
<gene>
    <name evidence="1" type="ORF">IMCC3317_30330</name>
</gene>
<dbReference type="AlphaFoldDB" id="A0A7L4ZLX5"/>
<reference evidence="1 2" key="1">
    <citation type="journal article" date="2013" name="Int. J. Syst. Evol. Microbiol.">
        <title>Kordia antarctica sp. nov., isolated from Antarctic seawater.</title>
        <authorList>
            <person name="Baek K."/>
            <person name="Choi A."/>
            <person name="Kang I."/>
            <person name="Lee K."/>
            <person name="Cho J.C."/>
        </authorList>
    </citation>
    <scope>NUCLEOTIDE SEQUENCE [LARGE SCALE GENOMIC DNA]</scope>
    <source>
        <strain evidence="1 2">IMCC3317</strain>
    </source>
</reference>
<dbReference type="RefSeq" id="WP_160130259.1">
    <property type="nucleotide sequence ID" value="NZ_CP019288.1"/>
</dbReference>
<dbReference type="Proteomes" id="UP000464657">
    <property type="component" value="Chromosome"/>
</dbReference>
<evidence type="ECO:0000313" key="1">
    <source>
        <dbReference type="EMBL" id="QHI37652.1"/>
    </source>
</evidence>
<evidence type="ECO:0000313" key="2">
    <source>
        <dbReference type="Proteomes" id="UP000464657"/>
    </source>
</evidence>
<organism evidence="1 2">
    <name type="scientific">Kordia antarctica</name>
    <dbReference type="NCBI Taxonomy" id="1218801"/>
    <lineage>
        <taxon>Bacteria</taxon>
        <taxon>Pseudomonadati</taxon>
        <taxon>Bacteroidota</taxon>
        <taxon>Flavobacteriia</taxon>
        <taxon>Flavobacteriales</taxon>
        <taxon>Flavobacteriaceae</taxon>
        <taxon>Kordia</taxon>
    </lineage>
</organism>
<sequence>MKRFILNKIKISHLKNTDAIVGGADTHKIAHSDIVKDCKTEICASVNAFQCTNTTIGGEPATKP</sequence>
<protein>
    <submittedName>
        <fullName evidence="1">Uncharacterized protein</fullName>
    </submittedName>
</protein>
<dbReference type="EMBL" id="CP019288">
    <property type="protein sequence ID" value="QHI37652.1"/>
    <property type="molecule type" value="Genomic_DNA"/>
</dbReference>
<dbReference type="KEGG" id="kan:IMCC3317_30330"/>
<keyword evidence="2" id="KW-1185">Reference proteome</keyword>
<proteinExistence type="predicted"/>